<dbReference type="InterPro" id="IPR014729">
    <property type="entry name" value="Rossmann-like_a/b/a_fold"/>
</dbReference>
<evidence type="ECO:0000256" key="1">
    <source>
        <dbReference type="ARBA" id="ARBA00001974"/>
    </source>
</evidence>
<dbReference type="Gene3D" id="3.40.50.620">
    <property type="entry name" value="HUPs"/>
    <property type="match status" value="1"/>
</dbReference>
<gene>
    <name evidence="9" type="primary">etfB</name>
    <name evidence="9" type="ORF">NCCP1664_08230</name>
</gene>
<dbReference type="InterPro" id="IPR033948">
    <property type="entry name" value="ETF_beta_N"/>
</dbReference>
<dbReference type="Proteomes" id="UP000325307">
    <property type="component" value="Unassembled WGS sequence"/>
</dbReference>
<dbReference type="SUPFAM" id="SSF52402">
    <property type="entry name" value="Adenine nucleotide alpha hydrolases-like"/>
    <property type="match status" value="1"/>
</dbReference>
<dbReference type="OrthoDB" id="9804960at2"/>
<dbReference type="CDD" id="cd01714">
    <property type="entry name" value="ETF_beta"/>
    <property type="match status" value="1"/>
</dbReference>
<comment type="cofactor">
    <cofactor evidence="1">
        <name>FAD</name>
        <dbReference type="ChEBI" id="CHEBI:57692"/>
    </cofactor>
</comment>
<protein>
    <recommendedName>
        <fullName evidence="4">Electron transfer flavoprotein subunit beta</fullName>
    </recommendedName>
</protein>
<dbReference type="RefSeq" id="WP_149955972.1">
    <property type="nucleotide sequence ID" value="NZ_BKDJ01000003.1"/>
</dbReference>
<dbReference type="GO" id="GO:0009055">
    <property type="term" value="F:electron transfer activity"/>
    <property type="evidence" value="ECO:0007669"/>
    <property type="project" value="InterPro"/>
</dbReference>
<evidence type="ECO:0000256" key="3">
    <source>
        <dbReference type="ARBA" id="ARBA00011355"/>
    </source>
</evidence>
<sequence length="259" mass="27060">MKIVVLMKQVPDTYGERRLDTQTGRVDRGSSEAIVDEISERALEVALRYKDSHKGTHVTVLTMGPASANAALRKGLSMGADAAIHVLDDALVGADMGQTAAVLAAALPRNEYDLVIAGNESTDGRGGAVPAMLAEHLNLPHLSFLDSVELSVGEVSGERVSEYGSLDVRAPLPAVVSITERAAEARFPNFKGIMTAKRKPLSVVSLAELGLGPAEALAGARSVVLCASARPARAAGTKIVDEGNAGEQLAEFLAANRLI</sequence>
<dbReference type="InterPro" id="IPR014730">
    <property type="entry name" value="ETF_a/b_N"/>
</dbReference>
<name>A0A5A7NP64_9MICC</name>
<evidence type="ECO:0000313" key="10">
    <source>
        <dbReference type="Proteomes" id="UP000325307"/>
    </source>
</evidence>
<evidence type="ECO:0000259" key="8">
    <source>
        <dbReference type="SMART" id="SM00893"/>
    </source>
</evidence>
<dbReference type="InterPro" id="IPR012255">
    <property type="entry name" value="ETF_b"/>
</dbReference>
<comment type="function">
    <text evidence="7">The electron transfer flavoprotein serves as a specific electron acceptor for other dehydrogenases. It transfers the electrons to the main respiratory chain via ETF-ubiquinone oxidoreductase (ETF dehydrogenase).</text>
</comment>
<evidence type="ECO:0000256" key="6">
    <source>
        <dbReference type="ARBA" id="ARBA00022982"/>
    </source>
</evidence>
<evidence type="ECO:0000256" key="4">
    <source>
        <dbReference type="ARBA" id="ARBA00016797"/>
    </source>
</evidence>
<feature type="domain" description="Electron transfer flavoprotein alpha/beta-subunit N-terminal" evidence="8">
    <location>
        <begin position="23"/>
        <end position="213"/>
    </location>
</feature>
<evidence type="ECO:0000256" key="7">
    <source>
        <dbReference type="ARBA" id="ARBA00025649"/>
    </source>
</evidence>
<evidence type="ECO:0000313" key="9">
    <source>
        <dbReference type="EMBL" id="GER22326.1"/>
    </source>
</evidence>
<keyword evidence="10" id="KW-1185">Reference proteome</keyword>
<dbReference type="PIRSF" id="PIRSF000090">
    <property type="entry name" value="Beta-ETF"/>
    <property type="match status" value="1"/>
</dbReference>
<dbReference type="PANTHER" id="PTHR21294">
    <property type="entry name" value="ELECTRON TRANSFER FLAVOPROTEIN BETA-SUBUNIT"/>
    <property type="match status" value="1"/>
</dbReference>
<dbReference type="Pfam" id="PF01012">
    <property type="entry name" value="ETF"/>
    <property type="match status" value="1"/>
</dbReference>
<accession>A0A5A7NP64</accession>
<comment type="similarity">
    <text evidence="2">Belongs to the ETF beta-subunit/FixA family.</text>
</comment>
<proteinExistence type="inferred from homology"/>
<dbReference type="AlphaFoldDB" id="A0A5A7NP64"/>
<organism evidence="9 10">
    <name type="scientific">Zafaria cholistanensis</name>
    <dbReference type="NCBI Taxonomy" id="1682741"/>
    <lineage>
        <taxon>Bacteria</taxon>
        <taxon>Bacillati</taxon>
        <taxon>Actinomycetota</taxon>
        <taxon>Actinomycetes</taxon>
        <taxon>Micrococcales</taxon>
        <taxon>Micrococcaceae</taxon>
        <taxon>Zafaria</taxon>
    </lineage>
</organism>
<reference evidence="9 10" key="1">
    <citation type="submission" date="2019-09" db="EMBL/GenBank/DDBJ databases">
        <title>Arthrobacter zafarii sp. nov., a moderately thermotolerant and halotolerant actinobacterium isolated from Cholistan desert soil of Pakistan.</title>
        <authorList>
            <person name="Amin A."/>
            <person name="Ahmed I."/>
            <person name="Khalid N."/>
            <person name="Schumann P."/>
            <person name="Busse H.J."/>
            <person name="Khan I.U."/>
            <person name="Li S."/>
            <person name="Li W.J."/>
        </authorList>
    </citation>
    <scope>NUCLEOTIDE SEQUENCE [LARGE SCALE GENOMIC DNA]</scope>
    <source>
        <strain evidence="9 10">NCCP-1664</strain>
    </source>
</reference>
<keyword evidence="6" id="KW-0249">Electron transport</keyword>
<dbReference type="GO" id="GO:0005829">
    <property type="term" value="C:cytosol"/>
    <property type="evidence" value="ECO:0007669"/>
    <property type="project" value="TreeGrafter"/>
</dbReference>
<keyword evidence="5" id="KW-0813">Transport</keyword>
<comment type="caution">
    <text evidence="9">The sequence shown here is derived from an EMBL/GenBank/DDBJ whole genome shotgun (WGS) entry which is preliminary data.</text>
</comment>
<dbReference type="PANTHER" id="PTHR21294:SF8">
    <property type="entry name" value="ELECTRON TRANSFER FLAVOPROTEIN SUBUNIT BETA"/>
    <property type="match status" value="1"/>
</dbReference>
<evidence type="ECO:0000256" key="5">
    <source>
        <dbReference type="ARBA" id="ARBA00022448"/>
    </source>
</evidence>
<dbReference type="EMBL" id="BKDJ01000003">
    <property type="protein sequence ID" value="GER22326.1"/>
    <property type="molecule type" value="Genomic_DNA"/>
</dbReference>
<comment type="subunit">
    <text evidence="3">Heterodimer of an alpha and a beta subunit.</text>
</comment>
<evidence type="ECO:0000256" key="2">
    <source>
        <dbReference type="ARBA" id="ARBA00007557"/>
    </source>
</evidence>
<dbReference type="SMART" id="SM00893">
    <property type="entry name" value="ETF"/>
    <property type="match status" value="1"/>
</dbReference>